<protein>
    <submittedName>
        <fullName evidence="7">Zinc finger MYND-type</fullName>
    </submittedName>
</protein>
<dbReference type="SUPFAM" id="SSF144232">
    <property type="entry name" value="HIT/MYND zinc finger-like"/>
    <property type="match status" value="1"/>
</dbReference>
<dbReference type="InterPro" id="IPR002893">
    <property type="entry name" value="Znf_MYND"/>
</dbReference>
<reference evidence="7 8" key="1">
    <citation type="submission" date="2023-01" db="EMBL/GenBank/DDBJ databases">
        <title>Analysis of 21 Apiospora genomes using comparative genomics revels a genus with tremendous synthesis potential of carbohydrate active enzymes and secondary metabolites.</title>
        <authorList>
            <person name="Sorensen T."/>
        </authorList>
    </citation>
    <scope>NUCLEOTIDE SEQUENCE [LARGE SCALE GENOMIC DNA]</scope>
    <source>
        <strain evidence="7 8">CBS 24483</strain>
    </source>
</reference>
<dbReference type="Pfam" id="PF01753">
    <property type="entry name" value="zf-MYND"/>
    <property type="match status" value="1"/>
</dbReference>
<name>A0ABR1PWN4_9PEZI</name>
<evidence type="ECO:0000313" key="8">
    <source>
        <dbReference type="Proteomes" id="UP001391051"/>
    </source>
</evidence>
<evidence type="ECO:0000259" key="6">
    <source>
        <dbReference type="PROSITE" id="PS50865"/>
    </source>
</evidence>
<evidence type="ECO:0000256" key="3">
    <source>
        <dbReference type="ARBA" id="ARBA00022833"/>
    </source>
</evidence>
<dbReference type="Proteomes" id="UP001391051">
    <property type="component" value="Unassembled WGS sequence"/>
</dbReference>
<dbReference type="PROSITE" id="PS50865">
    <property type="entry name" value="ZF_MYND_2"/>
    <property type="match status" value="1"/>
</dbReference>
<sequence length="610" mass="68668">MDAVENLFRAFPDPKSFEDELLEARRQGRGRLDLAYEKFNTHLQPFLELVNRPGVASVDPDLAFLKANAQQAIAGDDLDALRHFRQQLLRLSLWKPEIPDDGSAKAKQLRYHRWIAQGRKIAECPFLPTTTDSKDSSSLAYLPAHVMNPQSCAACGSGNTFACTGCLVTLDSEHVIFKTVYCSKVCQKADWGQHKAVCTPRKMIGRAAILLRHLFIIFQGLNYTTPVSRVIEKNGVTYRFVSDYLESAFQGQTVPHPFPHELVSSEDAFRAAITAHDCTEAYSTFKCIVDFFLNPICKRIFELDVFACNVHRPTLTINPQTTICNMMTGHFVLQDQLSSEESVAIDLAGAQFGWQEPVSPWKAWVDHRSYGPVSHLGHNYISNRKNEAADAMGTAGYFSKVEEFRRKQVNNMMVAIIDTINKQQPGTSASVTKLLRDRNFEDLEDQVVKASRHAMEAGLSQLAASKTMRMYWGADWVRNAAETKEQSQVLEKVWLSSEEYQRSKHDVGLLKTLWTRACEKKKVAKDARKRGLKLVGGDKVDSSDDEDASKEVASSDDTMAEAAWLSRFQKVILADGQGTPTLYRSRGMAPETRTTQALAEQLRRMREREP</sequence>
<dbReference type="RefSeq" id="XP_066694198.1">
    <property type="nucleotide sequence ID" value="XM_066850055.1"/>
</dbReference>
<evidence type="ECO:0000256" key="2">
    <source>
        <dbReference type="ARBA" id="ARBA00022771"/>
    </source>
</evidence>
<evidence type="ECO:0000256" key="5">
    <source>
        <dbReference type="SAM" id="MobiDB-lite"/>
    </source>
</evidence>
<accession>A0ABR1PWN4</accession>
<evidence type="ECO:0000313" key="7">
    <source>
        <dbReference type="EMBL" id="KAK7941446.1"/>
    </source>
</evidence>
<keyword evidence="8" id="KW-1185">Reference proteome</keyword>
<dbReference type="GeneID" id="92083117"/>
<keyword evidence="2 4" id="KW-0863">Zinc-finger</keyword>
<feature type="domain" description="MYND-type" evidence="6">
    <location>
        <begin position="152"/>
        <end position="198"/>
    </location>
</feature>
<dbReference type="Gene3D" id="6.10.140.2220">
    <property type="match status" value="1"/>
</dbReference>
<feature type="region of interest" description="Disordered" evidence="5">
    <location>
        <begin position="535"/>
        <end position="556"/>
    </location>
</feature>
<proteinExistence type="predicted"/>
<dbReference type="EMBL" id="JAQQWE010000009">
    <property type="protein sequence ID" value="KAK7941446.1"/>
    <property type="molecule type" value="Genomic_DNA"/>
</dbReference>
<evidence type="ECO:0000256" key="4">
    <source>
        <dbReference type="PROSITE-ProRule" id="PRU00134"/>
    </source>
</evidence>
<organism evidence="7 8">
    <name type="scientific">Apiospora aurea</name>
    <dbReference type="NCBI Taxonomy" id="335848"/>
    <lineage>
        <taxon>Eukaryota</taxon>
        <taxon>Fungi</taxon>
        <taxon>Dikarya</taxon>
        <taxon>Ascomycota</taxon>
        <taxon>Pezizomycotina</taxon>
        <taxon>Sordariomycetes</taxon>
        <taxon>Xylariomycetidae</taxon>
        <taxon>Amphisphaeriales</taxon>
        <taxon>Apiosporaceae</taxon>
        <taxon>Apiospora</taxon>
    </lineage>
</organism>
<comment type="caution">
    <text evidence="7">The sequence shown here is derived from an EMBL/GenBank/DDBJ whole genome shotgun (WGS) entry which is preliminary data.</text>
</comment>
<gene>
    <name evidence="7" type="ORF">PG986_013833</name>
</gene>
<keyword evidence="1" id="KW-0479">Metal-binding</keyword>
<keyword evidence="3" id="KW-0862">Zinc</keyword>
<evidence type="ECO:0000256" key="1">
    <source>
        <dbReference type="ARBA" id="ARBA00022723"/>
    </source>
</evidence>